<accession>A0A2I0VSN8</accession>
<dbReference type="EMBL" id="KZ503270">
    <property type="protein sequence ID" value="PKU66422.1"/>
    <property type="molecule type" value="Genomic_DNA"/>
</dbReference>
<reference evidence="1 2" key="1">
    <citation type="journal article" date="2016" name="Sci. Rep.">
        <title>The Dendrobium catenatum Lindl. genome sequence provides insights into polysaccharide synthase, floral development and adaptive evolution.</title>
        <authorList>
            <person name="Zhang G.Q."/>
            <person name="Xu Q."/>
            <person name="Bian C."/>
            <person name="Tsai W.C."/>
            <person name="Yeh C.M."/>
            <person name="Liu K.W."/>
            <person name="Yoshida K."/>
            <person name="Zhang L.S."/>
            <person name="Chang S.B."/>
            <person name="Chen F."/>
            <person name="Shi Y."/>
            <person name="Su Y.Y."/>
            <person name="Zhang Y.Q."/>
            <person name="Chen L.J."/>
            <person name="Yin Y."/>
            <person name="Lin M."/>
            <person name="Huang H."/>
            <person name="Deng H."/>
            <person name="Wang Z.W."/>
            <person name="Zhu S.L."/>
            <person name="Zhao X."/>
            <person name="Deng C."/>
            <person name="Niu S.C."/>
            <person name="Huang J."/>
            <person name="Wang M."/>
            <person name="Liu G.H."/>
            <person name="Yang H.J."/>
            <person name="Xiao X.J."/>
            <person name="Hsiao Y.Y."/>
            <person name="Wu W.L."/>
            <person name="Chen Y.Y."/>
            <person name="Mitsuda N."/>
            <person name="Ohme-Takagi M."/>
            <person name="Luo Y.B."/>
            <person name="Van de Peer Y."/>
            <person name="Liu Z.J."/>
        </authorList>
    </citation>
    <scope>NUCLEOTIDE SEQUENCE [LARGE SCALE GENOMIC DNA]</scope>
    <source>
        <tissue evidence="1">The whole plant</tissue>
    </source>
</reference>
<organism evidence="1 2">
    <name type="scientific">Dendrobium catenatum</name>
    <dbReference type="NCBI Taxonomy" id="906689"/>
    <lineage>
        <taxon>Eukaryota</taxon>
        <taxon>Viridiplantae</taxon>
        <taxon>Streptophyta</taxon>
        <taxon>Embryophyta</taxon>
        <taxon>Tracheophyta</taxon>
        <taxon>Spermatophyta</taxon>
        <taxon>Magnoliopsida</taxon>
        <taxon>Liliopsida</taxon>
        <taxon>Asparagales</taxon>
        <taxon>Orchidaceae</taxon>
        <taxon>Epidendroideae</taxon>
        <taxon>Malaxideae</taxon>
        <taxon>Dendrobiinae</taxon>
        <taxon>Dendrobium</taxon>
    </lineage>
</organism>
<name>A0A2I0VSN8_9ASPA</name>
<dbReference type="Proteomes" id="UP000233837">
    <property type="component" value="Unassembled WGS sequence"/>
</dbReference>
<proteinExistence type="predicted"/>
<sequence length="49" mass="5882">MKLSDMASQFWSNLESLRESRNEYPITDWPSMKHELKQKYLPPSYFPSS</sequence>
<reference evidence="1 2" key="2">
    <citation type="journal article" date="2017" name="Nature">
        <title>The Apostasia genome and the evolution of orchids.</title>
        <authorList>
            <person name="Zhang G.Q."/>
            <person name="Liu K.W."/>
            <person name="Li Z."/>
            <person name="Lohaus R."/>
            <person name="Hsiao Y.Y."/>
            <person name="Niu S.C."/>
            <person name="Wang J.Y."/>
            <person name="Lin Y.C."/>
            <person name="Xu Q."/>
            <person name="Chen L.J."/>
            <person name="Yoshida K."/>
            <person name="Fujiwara S."/>
            <person name="Wang Z.W."/>
            <person name="Zhang Y.Q."/>
            <person name="Mitsuda N."/>
            <person name="Wang M."/>
            <person name="Liu G.H."/>
            <person name="Pecoraro L."/>
            <person name="Huang H.X."/>
            <person name="Xiao X.J."/>
            <person name="Lin M."/>
            <person name="Wu X.Y."/>
            <person name="Wu W.L."/>
            <person name="Chen Y.Y."/>
            <person name="Chang S.B."/>
            <person name="Sakamoto S."/>
            <person name="Ohme-Takagi M."/>
            <person name="Yagi M."/>
            <person name="Zeng S.J."/>
            <person name="Shen C.Y."/>
            <person name="Yeh C.M."/>
            <person name="Luo Y.B."/>
            <person name="Tsai W.C."/>
            <person name="Van de Peer Y."/>
            <person name="Liu Z.J."/>
        </authorList>
    </citation>
    <scope>NUCLEOTIDE SEQUENCE [LARGE SCALE GENOMIC DNA]</scope>
    <source>
        <tissue evidence="1">The whole plant</tissue>
    </source>
</reference>
<gene>
    <name evidence="1" type="ORF">MA16_Dca009665</name>
</gene>
<dbReference type="AlphaFoldDB" id="A0A2I0VSN8"/>
<keyword evidence="2" id="KW-1185">Reference proteome</keyword>
<evidence type="ECO:0000313" key="1">
    <source>
        <dbReference type="EMBL" id="PKU66422.1"/>
    </source>
</evidence>
<evidence type="ECO:0000313" key="2">
    <source>
        <dbReference type="Proteomes" id="UP000233837"/>
    </source>
</evidence>
<protein>
    <submittedName>
        <fullName evidence="1">Uncharacterized protein</fullName>
    </submittedName>
</protein>